<evidence type="ECO:0000256" key="1">
    <source>
        <dbReference type="ARBA" id="ARBA00007061"/>
    </source>
</evidence>
<dbReference type="STRING" id="83449.BON30_07435"/>
<dbReference type="GO" id="GO:0006084">
    <property type="term" value="P:acetyl-CoA metabolic process"/>
    <property type="evidence" value="ECO:0007669"/>
    <property type="project" value="InterPro"/>
</dbReference>
<dbReference type="Pfam" id="PF01154">
    <property type="entry name" value="HMG_CoA_synt_N"/>
    <property type="match status" value="1"/>
</dbReference>
<dbReference type="InterPro" id="IPR013746">
    <property type="entry name" value="HMG_CoA_synt_C_dom"/>
</dbReference>
<dbReference type="CDD" id="cd00827">
    <property type="entry name" value="init_cond_enzymes"/>
    <property type="match status" value="1"/>
</dbReference>
<dbReference type="OrthoDB" id="9769523at2"/>
<dbReference type="PANTHER" id="PTHR43323">
    <property type="entry name" value="3-HYDROXY-3-METHYLGLUTARYL COENZYME A SYNTHASE"/>
    <property type="match status" value="1"/>
</dbReference>
<feature type="domain" description="Hydroxymethylglutaryl-coenzyme A synthase N-terminal" evidence="3">
    <location>
        <begin position="3"/>
        <end position="169"/>
    </location>
</feature>
<dbReference type="GO" id="GO:0004421">
    <property type="term" value="F:hydroxymethylglutaryl-CoA synthase activity"/>
    <property type="evidence" value="ECO:0007669"/>
    <property type="project" value="InterPro"/>
</dbReference>
<dbReference type="Proteomes" id="UP000182229">
    <property type="component" value="Unassembled WGS sequence"/>
</dbReference>
<name>A0A1L9BEV5_9BACT</name>
<feature type="domain" description="Hydroxymethylglutaryl-coenzyme A synthase C-terminal" evidence="4">
    <location>
        <begin position="176"/>
        <end position="388"/>
    </location>
</feature>
<protein>
    <submittedName>
        <fullName evidence="5">Hydroxymethylglutaryl-CoA synthase</fullName>
    </submittedName>
</protein>
<evidence type="ECO:0000313" key="5">
    <source>
        <dbReference type="EMBL" id="OJH40766.1"/>
    </source>
</evidence>
<keyword evidence="2" id="KW-0808">Transferase</keyword>
<sequence>MKKQVGIEALAIAVPRRFVDIEELAKARGVDPAKYTSGLGAKEMAVADPGEDSVSLAASAAARLIQQQNVDVSRVGMLVVGTETGVDHSKAVASHVQGLLKLPRSMRTFDAQHACYGGTAGLMAAAEWIASGAGAGRSAIVVCSDIARYGLNTAGEPTQGAGAVALLVSEQPDLLALDIGLNGVCTVDVYDFWRPLGRREAVVDGHYSINCYLDALSGAYRGWRERALAHEVVRWGDTLPSEQLARIIYHVPFCKMARKAHTQLRQVDLEDSPSGRELTPEAREAAAKSNASYDAQVASSLTLNARVGNVYTASMYLALAGLLHSEGTALAGKRVGLLSYGSGSCSEFYSATVGANAAARMAKADVEGVLARRERVSVAEYERIMNLPYEAPEAITPAPGEFRLKEIRDFRRTYVAG</sequence>
<keyword evidence="6" id="KW-1185">Reference proteome</keyword>
<dbReference type="InterPro" id="IPR013528">
    <property type="entry name" value="HMG_CoA_synth_N"/>
</dbReference>
<evidence type="ECO:0000259" key="3">
    <source>
        <dbReference type="Pfam" id="PF01154"/>
    </source>
</evidence>
<organism evidence="5 6">
    <name type="scientific">Cystobacter ferrugineus</name>
    <dbReference type="NCBI Taxonomy" id="83449"/>
    <lineage>
        <taxon>Bacteria</taxon>
        <taxon>Pseudomonadati</taxon>
        <taxon>Myxococcota</taxon>
        <taxon>Myxococcia</taxon>
        <taxon>Myxococcales</taxon>
        <taxon>Cystobacterineae</taxon>
        <taxon>Archangiaceae</taxon>
        <taxon>Cystobacter</taxon>
    </lineage>
</organism>
<dbReference type="RefSeq" id="WP_071897205.1">
    <property type="nucleotide sequence ID" value="NZ_MPIN01000002.1"/>
</dbReference>
<comment type="caution">
    <text evidence="5">The sequence shown here is derived from an EMBL/GenBank/DDBJ whole genome shotgun (WGS) entry which is preliminary data.</text>
</comment>
<dbReference type="AlphaFoldDB" id="A0A1L9BEV5"/>
<dbReference type="Gene3D" id="3.40.47.10">
    <property type="match status" value="2"/>
</dbReference>
<dbReference type="SUPFAM" id="SSF53901">
    <property type="entry name" value="Thiolase-like"/>
    <property type="match status" value="2"/>
</dbReference>
<dbReference type="EMBL" id="MPIN01000002">
    <property type="protein sequence ID" value="OJH40766.1"/>
    <property type="molecule type" value="Genomic_DNA"/>
</dbReference>
<evidence type="ECO:0000313" key="6">
    <source>
        <dbReference type="Proteomes" id="UP000182229"/>
    </source>
</evidence>
<comment type="similarity">
    <text evidence="1">Belongs to the thiolase-like superfamily. HMG-CoA synthase family.</text>
</comment>
<evidence type="ECO:0000256" key="2">
    <source>
        <dbReference type="ARBA" id="ARBA00022679"/>
    </source>
</evidence>
<dbReference type="Pfam" id="PF08540">
    <property type="entry name" value="HMG_CoA_synt_C"/>
    <property type="match status" value="1"/>
</dbReference>
<reference evidence="6" key="1">
    <citation type="submission" date="2016-11" db="EMBL/GenBank/DDBJ databases">
        <authorList>
            <person name="Shukria A."/>
            <person name="Stevens D.C."/>
        </authorList>
    </citation>
    <scope>NUCLEOTIDE SEQUENCE [LARGE SCALE GENOMIC DNA]</scope>
    <source>
        <strain evidence="6">Cbfe23</strain>
    </source>
</reference>
<dbReference type="PANTHER" id="PTHR43323:SF2">
    <property type="entry name" value="HYDROXYMETHYLGLUTARYL-COA SYNTHASE"/>
    <property type="match status" value="1"/>
</dbReference>
<proteinExistence type="inferred from homology"/>
<accession>A0A1L9BEV5</accession>
<reference evidence="5 6" key="2">
    <citation type="submission" date="2016-12" db="EMBL/GenBank/DDBJ databases">
        <title>Draft Genome Sequence of Cystobacter ferrugineus Strain Cbfe23.</title>
        <authorList>
            <person name="Akbar S."/>
            <person name="Dowd S.E."/>
            <person name="Stevens D.C."/>
        </authorList>
    </citation>
    <scope>NUCLEOTIDE SEQUENCE [LARGE SCALE GENOMIC DNA]</scope>
    <source>
        <strain evidence="5 6">Cbfe23</strain>
    </source>
</reference>
<evidence type="ECO:0000259" key="4">
    <source>
        <dbReference type="Pfam" id="PF08540"/>
    </source>
</evidence>
<gene>
    <name evidence="5" type="ORF">BON30_07435</name>
</gene>
<dbReference type="InterPro" id="IPR016039">
    <property type="entry name" value="Thiolase-like"/>
</dbReference>